<feature type="binding site" evidence="8">
    <location>
        <position position="67"/>
    </location>
    <ligand>
        <name>Zn(2+)</name>
        <dbReference type="ChEBI" id="CHEBI:29105"/>
        <label>2</label>
        <note>catalytic</note>
    </ligand>
</feature>
<dbReference type="GO" id="GO:0008270">
    <property type="term" value="F:zinc ion binding"/>
    <property type="evidence" value="ECO:0007669"/>
    <property type="project" value="UniProtKB-UniRule"/>
</dbReference>
<feature type="binding site" evidence="8">
    <location>
        <position position="140"/>
    </location>
    <ligand>
        <name>Zn(2+)</name>
        <dbReference type="ChEBI" id="CHEBI:29105"/>
        <label>1</label>
        <note>catalytic</note>
    </ligand>
</feature>
<protein>
    <recommendedName>
        <fullName evidence="8">Ribonuclease Z</fullName>
        <shortName evidence="8">RNase Z</shortName>
        <ecNumber evidence="8">3.1.26.11</ecNumber>
    </recommendedName>
    <alternativeName>
        <fullName evidence="8">tRNA 3 endonuclease</fullName>
    </alternativeName>
    <alternativeName>
        <fullName evidence="8">tRNase Z</fullName>
    </alternativeName>
</protein>
<organism evidence="9 10">
    <name type="scientific">Hydrocarboniclastica marina</name>
    <dbReference type="NCBI Taxonomy" id="2259620"/>
    <lineage>
        <taxon>Bacteria</taxon>
        <taxon>Pseudomonadati</taxon>
        <taxon>Pseudomonadota</taxon>
        <taxon>Gammaproteobacteria</taxon>
        <taxon>Alteromonadales</taxon>
        <taxon>Alteromonadaceae</taxon>
        <taxon>Hydrocarboniclastica</taxon>
    </lineage>
</organism>
<evidence type="ECO:0000313" key="10">
    <source>
        <dbReference type="Proteomes" id="UP000298049"/>
    </source>
</evidence>
<comment type="similarity">
    <text evidence="8">Belongs to the RNase Z family.</text>
</comment>
<dbReference type="Proteomes" id="UP000298049">
    <property type="component" value="Chromosome"/>
</dbReference>
<keyword evidence="2 8" id="KW-0819">tRNA processing</keyword>
<gene>
    <name evidence="8" type="primary">rnz</name>
    <name evidence="9" type="ORF">soil367_14400</name>
</gene>
<feature type="binding site" evidence="8">
    <location>
        <position position="211"/>
    </location>
    <ligand>
        <name>Zn(2+)</name>
        <dbReference type="ChEBI" id="CHEBI:29105"/>
        <label>1</label>
        <note>catalytic</note>
    </ligand>
</feature>
<dbReference type="GO" id="GO:0042781">
    <property type="term" value="F:3'-tRNA processing endoribonuclease activity"/>
    <property type="evidence" value="ECO:0007669"/>
    <property type="project" value="UniProtKB-UniRule"/>
</dbReference>
<evidence type="ECO:0000256" key="4">
    <source>
        <dbReference type="ARBA" id="ARBA00022723"/>
    </source>
</evidence>
<evidence type="ECO:0000256" key="8">
    <source>
        <dbReference type="HAMAP-Rule" id="MF_01818"/>
    </source>
</evidence>
<evidence type="ECO:0000256" key="1">
    <source>
        <dbReference type="ARBA" id="ARBA00011738"/>
    </source>
</evidence>
<accession>A0A4P7XM41</accession>
<dbReference type="InterPro" id="IPR036866">
    <property type="entry name" value="RibonucZ/Hydroxyglut_hydro"/>
</dbReference>
<feature type="active site" description="Proton acceptor" evidence="8">
    <location>
        <position position="66"/>
    </location>
</feature>
<evidence type="ECO:0000256" key="5">
    <source>
        <dbReference type="ARBA" id="ARBA00022759"/>
    </source>
</evidence>
<feature type="binding site" evidence="8">
    <location>
        <position position="62"/>
    </location>
    <ligand>
        <name>Zn(2+)</name>
        <dbReference type="ChEBI" id="CHEBI:29105"/>
        <label>1</label>
        <note>catalytic</note>
    </ligand>
</feature>
<evidence type="ECO:0000313" key="9">
    <source>
        <dbReference type="EMBL" id="QCF27963.1"/>
    </source>
</evidence>
<dbReference type="Pfam" id="PF23023">
    <property type="entry name" value="Anti-Pycsar_Apyc1"/>
    <property type="match status" value="1"/>
</dbReference>
<keyword evidence="6 8" id="KW-0378">Hydrolase</keyword>
<dbReference type="EC" id="3.1.26.11" evidence="8"/>
<dbReference type="PANTHER" id="PTHR46018">
    <property type="entry name" value="ZINC PHOSPHODIESTERASE ELAC PROTEIN 1"/>
    <property type="match status" value="1"/>
</dbReference>
<dbReference type="OrthoDB" id="9803916at2"/>
<keyword evidence="3 8" id="KW-0540">Nuclease</keyword>
<dbReference type="PANTHER" id="PTHR46018:SF2">
    <property type="entry name" value="ZINC PHOSPHODIESTERASE ELAC PROTEIN 1"/>
    <property type="match status" value="1"/>
</dbReference>
<dbReference type="AlphaFoldDB" id="A0A4P7XM41"/>
<dbReference type="CDD" id="cd07717">
    <property type="entry name" value="RNaseZ_ZiPD-like_MBL-fold"/>
    <property type="match status" value="1"/>
</dbReference>
<feature type="binding site" evidence="8">
    <location>
        <position position="211"/>
    </location>
    <ligand>
        <name>Zn(2+)</name>
        <dbReference type="ChEBI" id="CHEBI:29105"/>
        <label>2</label>
        <note>catalytic</note>
    </ligand>
</feature>
<dbReference type="RefSeq" id="WP_136549733.1">
    <property type="nucleotide sequence ID" value="NZ_CP031093.1"/>
</dbReference>
<keyword evidence="5 8" id="KW-0255">Endonuclease</keyword>
<feature type="binding site" evidence="8">
    <location>
        <position position="270"/>
    </location>
    <ligand>
        <name>Zn(2+)</name>
        <dbReference type="ChEBI" id="CHEBI:29105"/>
        <label>2</label>
        <note>catalytic</note>
    </ligand>
</feature>
<evidence type="ECO:0000256" key="3">
    <source>
        <dbReference type="ARBA" id="ARBA00022722"/>
    </source>
</evidence>
<name>A0A4P7XM41_9ALTE</name>
<comment type="subunit">
    <text evidence="1 8">Homodimer.</text>
</comment>
<reference evidence="9 10" key="1">
    <citation type="submission" date="2018-07" db="EMBL/GenBank/DDBJ databases">
        <title>Marsedoiliclastica nanhaica gen. nov. sp. nov., a novel marine hydrocarbonoclastic bacterium isolated from an in-situ enriched hydrocarbon-degrading consortium in deep-sea sediment.</title>
        <authorList>
            <person name="Dong C."/>
            <person name="Ma T."/>
            <person name="Liu R."/>
            <person name="Shao Z."/>
        </authorList>
    </citation>
    <scope>NUCLEOTIDE SEQUENCE [LARGE SCALE GENOMIC DNA]</scope>
    <source>
        <strain evidence="10">soil36-7</strain>
    </source>
</reference>
<dbReference type="SUPFAM" id="SSF56281">
    <property type="entry name" value="Metallo-hydrolase/oxidoreductase"/>
    <property type="match status" value="1"/>
</dbReference>
<evidence type="ECO:0000256" key="2">
    <source>
        <dbReference type="ARBA" id="ARBA00022694"/>
    </source>
</evidence>
<comment type="catalytic activity">
    <reaction evidence="8">
        <text>Endonucleolytic cleavage of RNA, removing extra 3' nucleotides from tRNA precursor, generating 3' termini of tRNAs. A 3'-hydroxy group is left at the tRNA terminus and a 5'-phosphoryl group is left at the trailer molecule.</text>
        <dbReference type="EC" id="3.1.26.11"/>
    </reaction>
</comment>
<dbReference type="KEGG" id="hmi:soil367_14400"/>
<keyword evidence="10" id="KW-1185">Reference proteome</keyword>
<comment type="cofactor">
    <cofactor evidence="8">
        <name>Zn(2+)</name>
        <dbReference type="ChEBI" id="CHEBI:29105"/>
    </cofactor>
    <text evidence="8">Binds 2 Zn(2+) ions.</text>
</comment>
<dbReference type="HAMAP" id="MF_01818">
    <property type="entry name" value="RNase_Z_BN"/>
    <property type="match status" value="1"/>
</dbReference>
<dbReference type="InterPro" id="IPR013471">
    <property type="entry name" value="RNase_Z/BN"/>
</dbReference>
<comment type="function">
    <text evidence="8">Zinc phosphodiesterase, which displays some tRNA 3'-processing endonuclease activity. Probably involved in tRNA maturation, by removing a 3'-trailer from precursor tRNA.</text>
</comment>
<feature type="binding site" evidence="8">
    <location>
        <position position="64"/>
    </location>
    <ligand>
        <name>Zn(2+)</name>
        <dbReference type="ChEBI" id="CHEBI:29105"/>
        <label>1</label>
        <note>catalytic</note>
    </ligand>
</feature>
<proteinExistence type="inferred from homology"/>
<dbReference type="EMBL" id="CP031093">
    <property type="protein sequence ID" value="QCF27963.1"/>
    <property type="molecule type" value="Genomic_DNA"/>
</dbReference>
<evidence type="ECO:0000256" key="7">
    <source>
        <dbReference type="ARBA" id="ARBA00022833"/>
    </source>
</evidence>
<feature type="binding site" evidence="8">
    <location>
        <position position="66"/>
    </location>
    <ligand>
        <name>Zn(2+)</name>
        <dbReference type="ChEBI" id="CHEBI:29105"/>
        <label>2</label>
        <note>catalytic</note>
    </ligand>
</feature>
<keyword evidence="7 8" id="KW-0862">Zinc</keyword>
<sequence length="330" mass="36359">MDLTFLGTSAGTPTKVRNVTALALQHGNSRGWYLIDCGEGTQHQILRTRHSLVRLRAIFITHVHGDHCYGLPGLLASASMAGRKEKLYIVAPGPIKTMIEAVLLASDTRLDYELAFIDVGALGFRWEDQAVRVTTVPLSHRVPCYAYVFTENDVPKQLLTDRLEESGVEAGPVWGRLQKGENVTLEDGRLILSDEYTAIRRRPRRVVVGGDNDNPDLLREACAEAQLLVHEATYTQEVADRVGPAPQHSSAALVARFAESVGLPHLVLTHFSSRYQMMSAGGPQVSEIAVEARRYYRGNLHLAEDFATYFLNTDMSLNAPAMVGSGSFRS</sequence>
<keyword evidence="4 8" id="KW-0479">Metal-binding</keyword>
<dbReference type="Gene3D" id="3.60.15.10">
    <property type="entry name" value="Ribonuclease Z/Hydroxyacylglutathione hydrolase-like"/>
    <property type="match status" value="1"/>
</dbReference>
<evidence type="ECO:0000256" key="6">
    <source>
        <dbReference type="ARBA" id="ARBA00022801"/>
    </source>
</evidence>